<keyword evidence="11" id="KW-0830">Ubiquinone</keyword>
<evidence type="ECO:0000256" key="1">
    <source>
        <dbReference type="ARBA" id="ARBA00003195"/>
    </source>
</evidence>
<dbReference type="InterPro" id="IPR036249">
    <property type="entry name" value="Thioredoxin-like_sf"/>
</dbReference>
<keyword evidence="6" id="KW-0999">Mitochondrion inner membrane</keyword>
<evidence type="ECO:0000256" key="8">
    <source>
        <dbReference type="ARBA" id="ARBA00023128"/>
    </source>
</evidence>
<dbReference type="PIRSF" id="PIRSF005822">
    <property type="entry name" value="NDUA2"/>
    <property type="match status" value="1"/>
</dbReference>
<keyword evidence="12" id="KW-1185">Reference proteome</keyword>
<dbReference type="Proteomes" id="UP000242877">
    <property type="component" value="Unassembled WGS sequence"/>
</dbReference>
<dbReference type="EMBL" id="AZGZ01000007">
    <property type="protein sequence ID" value="KZZ93988.1"/>
    <property type="molecule type" value="Genomic_DNA"/>
</dbReference>
<keyword evidence="8" id="KW-0496">Mitochondrion</keyword>
<evidence type="ECO:0000256" key="3">
    <source>
        <dbReference type="ARBA" id="ARBA00008939"/>
    </source>
</evidence>
<comment type="similarity">
    <text evidence="3">Belongs to the complex I NDUFA2 subunit family.</text>
</comment>
<accession>A0A168AJ67</accession>
<dbReference type="GO" id="GO:0005743">
    <property type="term" value="C:mitochondrial inner membrane"/>
    <property type="evidence" value="ECO:0007669"/>
    <property type="project" value="UniProtKB-SubCell"/>
</dbReference>
<evidence type="ECO:0000256" key="2">
    <source>
        <dbReference type="ARBA" id="ARBA00004443"/>
    </source>
</evidence>
<keyword evidence="9" id="KW-0472">Membrane</keyword>
<dbReference type="PANTHER" id="PTHR12878">
    <property type="entry name" value="NADH-UBIQUINONE OXIDOREDUCTASE B8 SUBUNIT"/>
    <property type="match status" value="1"/>
</dbReference>
<dbReference type="SMART" id="SM00916">
    <property type="entry name" value="L51_S25_CI-B8"/>
    <property type="match status" value="1"/>
</dbReference>
<evidence type="ECO:0000256" key="6">
    <source>
        <dbReference type="ARBA" id="ARBA00022792"/>
    </source>
</evidence>
<reference evidence="11 12" key="1">
    <citation type="journal article" date="2016" name="Genome Biol. Evol.">
        <title>Divergent and convergent evolution of fungal pathogenicity.</title>
        <authorList>
            <person name="Shang Y."/>
            <person name="Xiao G."/>
            <person name="Zheng P."/>
            <person name="Cen K."/>
            <person name="Zhan S."/>
            <person name="Wang C."/>
        </authorList>
    </citation>
    <scope>NUCLEOTIDE SEQUENCE [LARGE SCALE GENOMIC DNA]</scope>
    <source>
        <strain evidence="11 12">ARSEF 7405</strain>
    </source>
</reference>
<evidence type="ECO:0000256" key="5">
    <source>
        <dbReference type="ARBA" id="ARBA00022660"/>
    </source>
</evidence>
<evidence type="ECO:0000256" key="7">
    <source>
        <dbReference type="ARBA" id="ARBA00022982"/>
    </source>
</evidence>
<evidence type="ECO:0000313" key="12">
    <source>
        <dbReference type="Proteomes" id="UP000242877"/>
    </source>
</evidence>
<dbReference type="VEuPathDB" id="FungiDB:AAP_02081"/>
<dbReference type="FunFam" id="3.40.30.10:FF:000219">
    <property type="entry name" value="NADH-ubiquinone oxidoreductase 10.5 kDa subunit"/>
    <property type="match status" value="1"/>
</dbReference>
<proteinExistence type="inferred from homology"/>
<evidence type="ECO:0000313" key="11">
    <source>
        <dbReference type="EMBL" id="KZZ93988.1"/>
    </source>
</evidence>
<dbReference type="Gene3D" id="3.40.30.10">
    <property type="entry name" value="Glutaredoxin"/>
    <property type="match status" value="1"/>
</dbReference>
<dbReference type="Pfam" id="PF05047">
    <property type="entry name" value="L51_S25_CI-B8"/>
    <property type="match status" value="1"/>
</dbReference>
<keyword evidence="4" id="KW-0813">Transport</keyword>
<dbReference type="AlphaFoldDB" id="A0A168AJ67"/>
<comment type="subcellular location">
    <subcellularLocation>
        <location evidence="2">Mitochondrion inner membrane</location>
        <topology evidence="2">Peripheral membrane protein</topology>
        <orientation evidence="2">Matrix side</orientation>
    </subcellularLocation>
</comment>
<dbReference type="InterPro" id="IPR016464">
    <property type="entry name" value="NADH_Ub_cplx-1_asu_su-2"/>
</dbReference>
<keyword evidence="7" id="KW-0249">Electron transport</keyword>
<evidence type="ECO:0000256" key="9">
    <source>
        <dbReference type="ARBA" id="ARBA00023136"/>
    </source>
</evidence>
<gene>
    <name evidence="11" type="ORF">AAP_02081</name>
</gene>
<keyword evidence="5" id="KW-0679">Respiratory chain</keyword>
<evidence type="ECO:0000256" key="4">
    <source>
        <dbReference type="ARBA" id="ARBA00022448"/>
    </source>
</evidence>
<feature type="domain" description="Ribosomal protein/NADH dehydrogenase" evidence="10">
    <location>
        <begin position="20"/>
        <end position="93"/>
    </location>
</feature>
<evidence type="ECO:0000259" key="10">
    <source>
        <dbReference type="SMART" id="SM00916"/>
    </source>
</evidence>
<comment type="function">
    <text evidence="1">Accessory subunit of the mitochondrial membrane respiratory chain NADH dehydrogenase (Complex I), that is believed not to be involved in catalysis. Complex I functions in the transfer of electrons from NADH to the respiratory chain. The immediate electron acceptor for the enzyme is believed to be ubiquinone.</text>
</comment>
<comment type="caution">
    <text evidence="11">The sequence shown here is derived from an EMBL/GenBank/DDBJ whole genome shotgun (WGS) entry which is preliminary data.</text>
</comment>
<dbReference type="SUPFAM" id="SSF52833">
    <property type="entry name" value="Thioredoxin-like"/>
    <property type="match status" value="1"/>
</dbReference>
<dbReference type="PANTHER" id="PTHR12878:SF0">
    <property type="entry name" value="NADH DEHYDROGENASE [UBIQUINONE] 1 ALPHA SUBCOMPLEX SUBUNIT 2"/>
    <property type="match status" value="1"/>
</dbReference>
<sequence>MSSRYAFASGLKELRFLFCQTSPHSAATRQFLKRAYPTMKKNNPYVPVLMREAFDTQPRVFARYELGKEKQESLLGLSDQEIEQKITSLVQNASK</sequence>
<name>A0A168AJ67_9EURO</name>
<dbReference type="InterPro" id="IPR007741">
    <property type="entry name" value="Ribosomal_mL43/mS25/NADH_DH"/>
</dbReference>
<dbReference type="OrthoDB" id="10250268at2759"/>
<organism evidence="11 12">
    <name type="scientific">Ascosphaera apis ARSEF 7405</name>
    <dbReference type="NCBI Taxonomy" id="392613"/>
    <lineage>
        <taxon>Eukaryota</taxon>
        <taxon>Fungi</taxon>
        <taxon>Dikarya</taxon>
        <taxon>Ascomycota</taxon>
        <taxon>Pezizomycotina</taxon>
        <taxon>Eurotiomycetes</taxon>
        <taxon>Eurotiomycetidae</taxon>
        <taxon>Onygenales</taxon>
        <taxon>Ascosphaeraceae</taxon>
        <taxon>Ascosphaera</taxon>
    </lineage>
</organism>
<protein>
    <submittedName>
        <fullName evidence="11">NADH-ubiquinone oxidoreductase</fullName>
    </submittedName>
</protein>